<evidence type="ECO:0000313" key="3">
    <source>
        <dbReference type="Proteomes" id="UP000499080"/>
    </source>
</evidence>
<feature type="transmembrane region" description="Helical" evidence="1">
    <location>
        <begin position="9"/>
        <end position="26"/>
    </location>
</feature>
<proteinExistence type="predicted"/>
<sequence>ISLPKLEKLIYNPILFAGICLFVSLIPQKLQILKYGFCVPTFGISCSGRKARFGILRRSNLSSKSSSGRIIPSMVKGLESGGEIDL</sequence>
<protein>
    <submittedName>
        <fullName evidence="2">Uncharacterized protein</fullName>
    </submittedName>
</protein>
<name>A0A4Y2GC38_ARAVE</name>
<keyword evidence="1" id="KW-1133">Transmembrane helix</keyword>
<evidence type="ECO:0000256" key="1">
    <source>
        <dbReference type="SAM" id="Phobius"/>
    </source>
</evidence>
<dbReference type="EMBL" id="BGPR01098545">
    <property type="protein sequence ID" value="GBM49554.1"/>
    <property type="molecule type" value="Genomic_DNA"/>
</dbReference>
<dbReference type="AlphaFoldDB" id="A0A4Y2GC38"/>
<dbReference type="Proteomes" id="UP000499080">
    <property type="component" value="Unassembled WGS sequence"/>
</dbReference>
<gene>
    <name evidence="2" type="ORF">AVEN_15709_1</name>
</gene>
<evidence type="ECO:0000313" key="2">
    <source>
        <dbReference type="EMBL" id="GBM49554.1"/>
    </source>
</evidence>
<reference evidence="2 3" key="1">
    <citation type="journal article" date="2019" name="Sci. Rep.">
        <title>Orb-weaving spider Araneus ventricosus genome elucidates the spidroin gene catalogue.</title>
        <authorList>
            <person name="Kono N."/>
            <person name="Nakamura H."/>
            <person name="Ohtoshi R."/>
            <person name="Moran D.A.P."/>
            <person name="Shinohara A."/>
            <person name="Yoshida Y."/>
            <person name="Fujiwara M."/>
            <person name="Mori M."/>
            <person name="Tomita M."/>
            <person name="Arakawa K."/>
        </authorList>
    </citation>
    <scope>NUCLEOTIDE SEQUENCE [LARGE SCALE GENOMIC DNA]</scope>
</reference>
<keyword evidence="1" id="KW-0472">Membrane</keyword>
<keyword evidence="1" id="KW-0812">Transmembrane</keyword>
<keyword evidence="3" id="KW-1185">Reference proteome</keyword>
<comment type="caution">
    <text evidence="2">The sequence shown here is derived from an EMBL/GenBank/DDBJ whole genome shotgun (WGS) entry which is preliminary data.</text>
</comment>
<feature type="non-terminal residue" evidence="2">
    <location>
        <position position="1"/>
    </location>
</feature>
<accession>A0A4Y2GC38</accession>
<organism evidence="2 3">
    <name type="scientific">Araneus ventricosus</name>
    <name type="common">Orbweaver spider</name>
    <name type="synonym">Epeira ventricosa</name>
    <dbReference type="NCBI Taxonomy" id="182803"/>
    <lineage>
        <taxon>Eukaryota</taxon>
        <taxon>Metazoa</taxon>
        <taxon>Ecdysozoa</taxon>
        <taxon>Arthropoda</taxon>
        <taxon>Chelicerata</taxon>
        <taxon>Arachnida</taxon>
        <taxon>Araneae</taxon>
        <taxon>Araneomorphae</taxon>
        <taxon>Entelegynae</taxon>
        <taxon>Araneoidea</taxon>
        <taxon>Araneidae</taxon>
        <taxon>Araneus</taxon>
    </lineage>
</organism>